<dbReference type="Proteomes" id="UP001056120">
    <property type="component" value="Linkage Group LG12"/>
</dbReference>
<evidence type="ECO:0000313" key="2">
    <source>
        <dbReference type="Proteomes" id="UP001056120"/>
    </source>
</evidence>
<reference evidence="1 2" key="2">
    <citation type="journal article" date="2022" name="Mol. Ecol. Resour.">
        <title>The genomes of chicory, endive, great burdock and yacon provide insights into Asteraceae paleo-polyploidization history and plant inulin production.</title>
        <authorList>
            <person name="Fan W."/>
            <person name="Wang S."/>
            <person name="Wang H."/>
            <person name="Wang A."/>
            <person name="Jiang F."/>
            <person name="Liu H."/>
            <person name="Zhao H."/>
            <person name="Xu D."/>
            <person name="Zhang Y."/>
        </authorList>
    </citation>
    <scope>NUCLEOTIDE SEQUENCE [LARGE SCALE GENOMIC DNA]</scope>
    <source>
        <strain evidence="2">cv. Yunnan</strain>
        <tissue evidence="1">Leaves</tissue>
    </source>
</reference>
<gene>
    <name evidence="1" type="ORF">L1987_37726</name>
</gene>
<proteinExistence type="predicted"/>
<reference evidence="2" key="1">
    <citation type="journal article" date="2022" name="Mol. Ecol. Resour.">
        <title>The genomes of chicory, endive, great burdock and yacon provide insights into Asteraceae palaeo-polyploidization history and plant inulin production.</title>
        <authorList>
            <person name="Fan W."/>
            <person name="Wang S."/>
            <person name="Wang H."/>
            <person name="Wang A."/>
            <person name="Jiang F."/>
            <person name="Liu H."/>
            <person name="Zhao H."/>
            <person name="Xu D."/>
            <person name="Zhang Y."/>
        </authorList>
    </citation>
    <scope>NUCLEOTIDE SEQUENCE [LARGE SCALE GENOMIC DNA]</scope>
    <source>
        <strain evidence="2">cv. Yunnan</strain>
    </source>
</reference>
<protein>
    <submittedName>
        <fullName evidence="1">Uncharacterized protein</fullName>
    </submittedName>
</protein>
<accession>A0ACB9HH51</accession>
<keyword evidence="2" id="KW-1185">Reference proteome</keyword>
<sequence>MEANGSSLSKRIPDFIRYVWWLEENLIRFLNLYGRFCTFLNPGDDTLIFGTGYANFYFATAMAYACFQLVCVVARRKPIRVAYLCVLKVNQNIKVRPGIVVKDESGTSNIKWTLIYSRIVSLYEEKNELQYVVPGGLIGVGTTMDPMLTRVDPLVCQVLGEVVFYSCFCG</sequence>
<organism evidence="1 2">
    <name type="scientific">Smallanthus sonchifolius</name>
    <dbReference type="NCBI Taxonomy" id="185202"/>
    <lineage>
        <taxon>Eukaryota</taxon>
        <taxon>Viridiplantae</taxon>
        <taxon>Streptophyta</taxon>
        <taxon>Embryophyta</taxon>
        <taxon>Tracheophyta</taxon>
        <taxon>Spermatophyta</taxon>
        <taxon>Magnoliopsida</taxon>
        <taxon>eudicotyledons</taxon>
        <taxon>Gunneridae</taxon>
        <taxon>Pentapetalae</taxon>
        <taxon>asterids</taxon>
        <taxon>campanulids</taxon>
        <taxon>Asterales</taxon>
        <taxon>Asteraceae</taxon>
        <taxon>Asteroideae</taxon>
        <taxon>Heliantheae alliance</taxon>
        <taxon>Millerieae</taxon>
        <taxon>Smallanthus</taxon>
    </lineage>
</organism>
<comment type="caution">
    <text evidence="1">The sequence shown here is derived from an EMBL/GenBank/DDBJ whole genome shotgun (WGS) entry which is preliminary data.</text>
</comment>
<evidence type="ECO:0000313" key="1">
    <source>
        <dbReference type="EMBL" id="KAI3795082.1"/>
    </source>
</evidence>
<dbReference type="EMBL" id="CM042029">
    <property type="protein sequence ID" value="KAI3795082.1"/>
    <property type="molecule type" value="Genomic_DNA"/>
</dbReference>
<name>A0ACB9HH51_9ASTR</name>